<dbReference type="EMBL" id="AC106887">
    <property type="protein sequence ID" value="AAR89007.1"/>
    <property type="molecule type" value="Genomic_DNA"/>
</dbReference>
<feature type="compositionally biased region" description="Gly residues" evidence="1">
    <location>
        <begin position="213"/>
        <end position="239"/>
    </location>
</feature>
<feature type="region of interest" description="Disordered" evidence="1">
    <location>
        <begin position="1"/>
        <end position="60"/>
    </location>
</feature>
<feature type="compositionally biased region" description="Low complexity" evidence="1">
    <location>
        <begin position="43"/>
        <end position="53"/>
    </location>
</feature>
<dbReference type="AlphaFoldDB" id="Q75KD9"/>
<feature type="region of interest" description="Disordered" evidence="1">
    <location>
        <begin position="194"/>
        <end position="239"/>
    </location>
</feature>
<evidence type="ECO:0000313" key="3">
    <source>
        <dbReference type="Proteomes" id="UP000000763"/>
    </source>
</evidence>
<evidence type="ECO:0000256" key="1">
    <source>
        <dbReference type="SAM" id="MobiDB-lite"/>
    </source>
</evidence>
<proteinExistence type="predicted"/>
<gene>
    <name evidence="2" type="primary">OSJNBa0054H04.10</name>
</gene>
<dbReference type="Proteomes" id="UP000000763">
    <property type="component" value="Chromosome 3"/>
</dbReference>
<sequence>MAWRLKEPEEMEVLECTGQAARRPGSCRKDKAQRKSGTAVPESGQRQAGSSRSAGGGAVERHEVEAVWPAAEGATAVHEAGVREAGAVDGDVVDKPDLPMATVDVDDEDVAGPSPIVERRMMLSAMVWEGGYGFNDDRGGTAGFDSDALTCEGREIPGESLVLFRTDSGDALERHNPNEGTAVVFPPSLVDSSGGDAAVVQPPGGALPSARSGGRGGGGGGSTVGGGDSGFLGSGSSGGGALLLSMRQWRW</sequence>
<reference evidence="3" key="2">
    <citation type="journal article" date="2008" name="Nucleic Acids Res.">
        <title>The rice annotation project database (RAP-DB): 2008 update.</title>
        <authorList>
            <consortium name="The rice annotation project (RAP)"/>
        </authorList>
    </citation>
    <scope>GENOME REANNOTATION</scope>
    <source>
        <strain evidence="3">cv. Nipponbare</strain>
    </source>
</reference>
<evidence type="ECO:0000313" key="2">
    <source>
        <dbReference type="EMBL" id="AAR89007.1"/>
    </source>
</evidence>
<name>Q75KD9_ORYSJ</name>
<organism evidence="2 3">
    <name type="scientific">Oryza sativa subsp. japonica</name>
    <name type="common">Rice</name>
    <dbReference type="NCBI Taxonomy" id="39947"/>
    <lineage>
        <taxon>Eukaryota</taxon>
        <taxon>Viridiplantae</taxon>
        <taxon>Streptophyta</taxon>
        <taxon>Embryophyta</taxon>
        <taxon>Tracheophyta</taxon>
        <taxon>Spermatophyta</taxon>
        <taxon>Magnoliopsida</taxon>
        <taxon>Liliopsida</taxon>
        <taxon>Poales</taxon>
        <taxon>Poaceae</taxon>
        <taxon>BOP clade</taxon>
        <taxon>Oryzoideae</taxon>
        <taxon>Oryzeae</taxon>
        <taxon>Oryzinae</taxon>
        <taxon>Oryza</taxon>
        <taxon>Oryza sativa</taxon>
    </lineage>
</organism>
<reference evidence="3" key="1">
    <citation type="journal article" date="2005" name="Nature">
        <title>The map-based sequence of the rice genome.</title>
        <authorList>
            <consortium name="International rice genome sequencing project (IRGSP)"/>
            <person name="Matsumoto T."/>
            <person name="Wu J."/>
            <person name="Kanamori H."/>
            <person name="Katayose Y."/>
            <person name="Fujisawa M."/>
            <person name="Namiki N."/>
            <person name="Mizuno H."/>
            <person name="Yamamoto K."/>
            <person name="Antonio B.A."/>
            <person name="Baba T."/>
            <person name="Sakata K."/>
            <person name="Nagamura Y."/>
            <person name="Aoki H."/>
            <person name="Arikawa K."/>
            <person name="Arita K."/>
            <person name="Bito T."/>
            <person name="Chiden Y."/>
            <person name="Fujitsuka N."/>
            <person name="Fukunaka R."/>
            <person name="Hamada M."/>
            <person name="Harada C."/>
            <person name="Hayashi A."/>
            <person name="Hijishita S."/>
            <person name="Honda M."/>
            <person name="Hosokawa S."/>
            <person name="Ichikawa Y."/>
            <person name="Idonuma A."/>
            <person name="Iijima M."/>
            <person name="Ikeda M."/>
            <person name="Ikeno M."/>
            <person name="Ito K."/>
            <person name="Ito S."/>
            <person name="Ito T."/>
            <person name="Ito Y."/>
            <person name="Ito Y."/>
            <person name="Iwabuchi A."/>
            <person name="Kamiya K."/>
            <person name="Karasawa W."/>
            <person name="Kurita K."/>
            <person name="Katagiri S."/>
            <person name="Kikuta A."/>
            <person name="Kobayashi H."/>
            <person name="Kobayashi N."/>
            <person name="Machita K."/>
            <person name="Maehara T."/>
            <person name="Masukawa M."/>
            <person name="Mizubayashi T."/>
            <person name="Mukai Y."/>
            <person name="Nagasaki H."/>
            <person name="Nagata Y."/>
            <person name="Naito S."/>
            <person name="Nakashima M."/>
            <person name="Nakama Y."/>
            <person name="Nakamichi Y."/>
            <person name="Nakamura M."/>
            <person name="Meguro A."/>
            <person name="Negishi M."/>
            <person name="Ohta I."/>
            <person name="Ohta T."/>
            <person name="Okamoto M."/>
            <person name="Ono N."/>
            <person name="Saji S."/>
            <person name="Sakaguchi M."/>
            <person name="Sakai K."/>
            <person name="Shibata M."/>
            <person name="Shimokawa T."/>
            <person name="Song J."/>
            <person name="Takazaki Y."/>
            <person name="Terasawa K."/>
            <person name="Tsugane M."/>
            <person name="Tsuji K."/>
            <person name="Ueda S."/>
            <person name="Waki K."/>
            <person name="Yamagata H."/>
            <person name="Yamamoto M."/>
            <person name="Yamamoto S."/>
            <person name="Yamane H."/>
            <person name="Yoshiki S."/>
            <person name="Yoshihara R."/>
            <person name="Yukawa K."/>
            <person name="Zhong H."/>
            <person name="Yano M."/>
            <person name="Yuan Q."/>
            <person name="Ouyang S."/>
            <person name="Liu J."/>
            <person name="Jones K.M."/>
            <person name="Gansberger K."/>
            <person name="Moffat K."/>
            <person name="Hill J."/>
            <person name="Bera J."/>
            <person name="Fadrosh D."/>
            <person name="Jin S."/>
            <person name="Johri S."/>
            <person name="Kim M."/>
            <person name="Overton L."/>
            <person name="Reardon M."/>
            <person name="Tsitrin T."/>
            <person name="Vuong H."/>
            <person name="Weaver B."/>
            <person name="Ciecko A."/>
            <person name="Tallon L."/>
            <person name="Jackson J."/>
            <person name="Pai G."/>
            <person name="Aken S.V."/>
            <person name="Utterback T."/>
            <person name="Reidmuller S."/>
            <person name="Feldblyum T."/>
            <person name="Hsiao J."/>
            <person name="Zismann V."/>
            <person name="Iobst S."/>
            <person name="de Vazeille A.R."/>
            <person name="Buell C.R."/>
            <person name="Ying K."/>
            <person name="Li Y."/>
            <person name="Lu T."/>
            <person name="Huang Y."/>
            <person name="Zhao Q."/>
            <person name="Feng Q."/>
            <person name="Zhang L."/>
            <person name="Zhu J."/>
            <person name="Weng Q."/>
            <person name="Mu J."/>
            <person name="Lu Y."/>
            <person name="Fan D."/>
            <person name="Liu Y."/>
            <person name="Guan J."/>
            <person name="Zhang Y."/>
            <person name="Yu S."/>
            <person name="Liu X."/>
            <person name="Zhang Y."/>
            <person name="Hong G."/>
            <person name="Han B."/>
            <person name="Choisne N."/>
            <person name="Demange N."/>
            <person name="Orjeda G."/>
            <person name="Samain S."/>
            <person name="Cattolico L."/>
            <person name="Pelletier E."/>
            <person name="Couloux A."/>
            <person name="Segurens B."/>
            <person name="Wincker P."/>
            <person name="D'Hont A."/>
            <person name="Scarpelli C."/>
            <person name="Weissenbach J."/>
            <person name="Salanoubat M."/>
            <person name="Quetier F."/>
            <person name="Yu Y."/>
            <person name="Kim H.R."/>
            <person name="Rambo T."/>
            <person name="Currie J."/>
            <person name="Collura K."/>
            <person name="Luo M."/>
            <person name="Yang T."/>
            <person name="Ammiraju J.S.S."/>
            <person name="Engler F."/>
            <person name="Soderlund C."/>
            <person name="Wing R.A."/>
            <person name="Palmer L.E."/>
            <person name="de la Bastide M."/>
            <person name="Spiegel L."/>
            <person name="Nascimento L."/>
            <person name="Zutavern T."/>
            <person name="O'Shaughnessy A."/>
            <person name="Dike S."/>
            <person name="Dedhia N."/>
            <person name="Preston R."/>
            <person name="Balija V."/>
            <person name="McCombie W.R."/>
            <person name="Chow T."/>
            <person name="Chen H."/>
            <person name="Chung M."/>
            <person name="Chen C."/>
            <person name="Shaw J."/>
            <person name="Wu H."/>
            <person name="Hsiao K."/>
            <person name="Chao Y."/>
            <person name="Chu M."/>
            <person name="Cheng C."/>
            <person name="Hour A."/>
            <person name="Lee P."/>
            <person name="Lin S."/>
            <person name="Lin Y."/>
            <person name="Liou J."/>
            <person name="Liu S."/>
            <person name="Hsing Y."/>
            <person name="Raghuvanshi S."/>
            <person name="Mohanty A."/>
            <person name="Bharti A.K."/>
            <person name="Gaur A."/>
            <person name="Gupta V."/>
            <person name="Kumar D."/>
            <person name="Ravi V."/>
            <person name="Vij S."/>
            <person name="Kapur A."/>
            <person name="Khurana P."/>
            <person name="Khurana P."/>
            <person name="Khurana J.P."/>
            <person name="Tyagi A.K."/>
            <person name="Gaikwad K."/>
            <person name="Singh A."/>
            <person name="Dalal V."/>
            <person name="Srivastava S."/>
            <person name="Dixit A."/>
            <person name="Pal A.K."/>
            <person name="Ghazi I.A."/>
            <person name="Yadav M."/>
            <person name="Pandit A."/>
            <person name="Bhargava A."/>
            <person name="Sureshbabu K."/>
            <person name="Batra K."/>
            <person name="Sharma T.R."/>
            <person name="Mohapatra T."/>
            <person name="Singh N.K."/>
            <person name="Messing J."/>
            <person name="Nelson A.B."/>
            <person name="Fuks G."/>
            <person name="Kavchok S."/>
            <person name="Keizer G."/>
            <person name="Linton E."/>
            <person name="Llaca V."/>
            <person name="Song R."/>
            <person name="Tanyolac B."/>
            <person name="Young S."/>
            <person name="Ho-Il K."/>
            <person name="Hahn J.H."/>
            <person name="Sangsakoo G."/>
            <person name="Vanavichit A."/>
            <person name="de Mattos Luiz.A.T."/>
            <person name="Zimmer P.D."/>
            <person name="Malone G."/>
            <person name="Dellagostin O."/>
            <person name="de Oliveira A.C."/>
            <person name="Bevan M."/>
            <person name="Bancroft I."/>
            <person name="Minx P."/>
            <person name="Cordum H."/>
            <person name="Wilson R."/>
            <person name="Cheng Z."/>
            <person name="Jin W."/>
            <person name="Jiang J."/>
            <person name="Leong S.A."/>
            <person name="Iwama H."/>
            <person name="Gojobori T."/>
            <person name="Itoh T."/>
            <person name="Niimura Y."/>
            <person name="Fujii Y."/>
            <person name="Habara T."/>
            <person name="Sakai H."/>
            <person name="Sato Y."/>
            <person name="Wilson G."/>
            <person name="Kumar K."/>
            <person name="McCouch S."/>
            <person name="Juretic N."/>
            <person name="Hoen D."/>
            <person name="Wright S."/>
            <person name="Bruskiewich R."/>
            <person name="Bureau T."/>
            <person name="Miyao A."/>
            <person name="Hirochika H."/>
            <person name="Nishikawa T."/>
            <person name="Kadowaki K."/>
            <person name="Sugiura M."/>
            <person name="Burr B."/>
            <person name="Sasaki T."/>
        </authorList>
    </citation>
    <scope>NUCLEOTIDE SEQUENCE [LARGE SCALE GENOMIC DNA]</scope>
    <source>
        <strain evidence="3">cv. Nipponbare</strain>
    </source>
</reference>
<protein>
    <submittedName>
        <fullName evidence="2">Uncharacterized protein</fullName>
    </submittedName>
</protein>
<accession>Q75KD9</accession>